<dbReference type="CDD" id="cd02022">
    <property type="entry name" value="DPCK"/>
    <property type="match status" value="1"/>
</dbReference>
<dbReference type="GO" id="GO:0004140">
    <property type="term" value="F:dephospho-CoA kinase activity"/>
    <property type="evidence" value="ECO:0007669"/>
    <property type="project" value="UniProtKB-UniRule"/>
</dbReference>
<dbReference type="InterPro" id="IPR027417">
    <property type="entry name" value="P-loop_NTPase"/>
</dbReference>
<comment type="function">
    <text evidence="3">Catalyzes the phosphorylation of the 3'-hydroxyl group of dephosphocoenzyme A to form coenzyme A.</text>
</comment>
<evidence type="ECO:0000313" key="6">
    <source>
        <dbReference type="Proteomes" id="UP000253891"/>
    </source>
</evidence>
<dbReference type="STRING" id="157463.GCA_001047075_00544"/>
<dbReference type="GO" id="GO:0015937">
    <property type="term" value="P:coenzyme A biosynthetic process"/>
    <property type="evidence" value="ECO:0007669"/>
    <property type="project" value="UniProtKB-UniRule"/>
</dbReference>
<dbReference type="GO" id="GO:0005737">
    <property type="term" value="C:cytoplasm"/>
    <property type="evidence" value="ECO:0007669"/>
    <property type="project" value="UniProtKB-SubCell"/>
</dbReference>
<dbReference type="PROSITE" id="PS51219">
    <property type="entry name" value="DPCK"/>
    <property type="match status" value="1"/>
</dbReference>
<dbReference type="Pfam" id="PF01121">
    <property type="entry name" value="CoaE"/>
    <property type="match status" value="1"/>
</dbReference>
<feature type="binding site" evidence="3">
    <location>
        <begin position="11"/>
        <end position="16"/>
    </location>
    <ligand>
        <name>ATP</name>
        <dbReference type="ChEBI" id="CHEBI:30616"/>
    </ligand>
</feature>
<dbReference type="Gene3D" id="3.40.50.300">
    <property type="entry name" value="P-loop containing nucleotide triphosphate hydrolases"/>
    <property type="match status" value="1"/>
</dbReference>
<dbReference type="PANTHER" id="PTHR10695">
    <property type="entry name" value="DEPHOSPHO-COA KINASE-RELATED"/>
    <property type="match status" value="1"/>
</dbReference>
<keyword evidence="3 5" id="KW-0418">Kinase</keyword>
<dbReference type="GO" id="GO:0005524">
    <property type="term" value="F:ATP binding"/>
    <property type="evidence" value="ECO:0007669"/>
    <property type="project" value="UniProtKB-UniRule"/>
</dbReference>
<accession>A0A0K8MHG4</accession>
<sequence length="199" mass="22059">MKIIGLTGSIATGKSAVTKLVAQAGYHVIDADLVAREVVEPGSFTLEKIKTTFGQDVIKNGVLDRKKLGERVFQNPALLKALTEITSPAIHSAIEDKINFFKMQGDAIIFIAIPLLYEQGYDQTDWFNQILVVATNPRTELDRLMDRDGLDEYAAQSRIKAQISIEDKAQRADVVFDNNGTTAELAAQVDQYLMELKKD</sequence>
<name>A0A0K8MHG4_9LACO</name>
<protein>
    <recommendedName>
        <fullName evidence="3 4">Dephospho-CoA kinase</fullName>
        <ecNumber evidence="3 4">2.7.1.24</ecNumber>
    </recommendedName>
    <alternativeName>
        <fullName evidence="3">Dephosphocoenzyme A kinase</fullName>
    </alternativeName>
</protein>
<keyword evidence="1 3" id="KW-0547">Nucleotide-binding</keyword>
<gene>
    <name evidence="3 5" type="primary">coaE</name>
    <name evidence="5" type="ORF">FFIC_231090</name>
</gene>
<dbReference type="PANTHER" id="PTHR10695:SF46">
    <property type="entry name" value="BIFUNCTIONAL COENZYME A SYNTHASE-RELATED"/>
    <property type="match status" value="1"/>
</dbReference>
<dbReference type="RefSeq" id="WP_061993026.1">
    <property type="nucleotide sequence ID" value="NZ_DF968000.1"/>
</dbReference>
<dbReference type="NCBIfam" id="TIGR00152">
    <property type="entry name" value="dephospho-CoA kinase"/>
    <property type="match status" value="1"/>
</dbReference>
<evidence type="ECO:0000256" key="1">
    <source>
        <dbReference type="ARBA" id="ARBA00022741"/>
    </source>
</evidence>
<dbReference type="UniPathway" id="UPA00241">
    <property type="reaction ID" value="UER00356"/>
</dbReference>
<keyword evidence="2 3" id="KW-0067">ATP-binding</keyword>
<dbReference type="InterPro" id="IPR001977">
    <property type="entry name" value="Depp_CoAkinase"/>
</dbReference>
<keyword evidence="6" id="KW-1185">Reference proteome</keyword>
<evidence type="ECO:0000256" key="4">
    <source>
        <dbReference type="NCBIfam" id="TIGR00152"/>
    </source>
</evidence>
<evidence type="ECO:0000256" key="3">
    <source>
        <dbReference type="HAMAP-Rule" id="MF_00376"/>
    </source>
</evidence>
<reference evidence="5 6" key="1">
    <citation type="journal article" date="2015" name="BMC Genomics">
        <title>Comparative genomics of Fructobacillus spp. and Leuconostoc spp. reveals niche-specific evolution of Fructobacillus spp.</title>
        <authorList>
            <person name="Endo A."/>
            <person name="Tanizawa Y."/>
            <person name="Tanaka N."/>
            <person name="Maeno S."/>
            <person name="Kumar H."/>
            <person name="Shiwa Y."/>
            <person name="Okada S."/>
            <person name="Yoshikawa H."/>
            <person name="Dicks L."/>
            <person name="Nakagawa J."/>
            <person name="Arita M."/>
        </authorList>
    </citation>
    <scope>NUCLEOTIDE SEQUENCE [LARGE SCALE GENOMIC DNA]</scope>
    <source>
        <strain evidence="5 6">JCM 12225</strain>
    </source>
</reference>
<dbReference type="Proteomes" id="UP000253891">
    <property type="component" value="Unassembled WGS sequence"/>
</dbReference>
<evidence type="ECO:0000313" key="5">
    <source>
        <dbReference type="EMBL" id="GAO99623.1"/>
    </source>
</evidence>
<organism evidence="5 6">
    <name type="scientific">Fructobacillus ficulneus</name>
    <dbReference type="NCBI Taxonomy" id="157463"/>
    <lineage>
        <taxon>Bacteria</taxon>
        <taxon>Bacillati</taxon>
        <taxon>Bacillota</taxon>
        <taxon>Bacilli</taxon>
        <taxon>Lactobacillales</taxon>
        <taxon>Lactobacillaceae</taxon>
        <taxon>Fructobacillus</taxon>
    </lineage>
</organism>
<keyword evidence="3" id="KW-0808">Transferase</keyword>
<keyword evidence="3" id="KW-0963">Cytoplasm</keyword>
<evidence type="ECO:0000256" key="2">
    <source>
        <dbReference type="ARBA" id="ARBA00022840"/>
    </source>
</evidence>
<keyword evidence="3" id="KW-0173">Coenzyme A biosynthesis</keyword>
<dbReference type="EMBL" id="DF968000">
    <property type="protein sequence ID" value="GAO99623.1"/>
    <property type="molecule type" value="Genomic_DNA"/>
</dbReference>
<comment type="pathway">
    <text evidence="3">Cofactor biosynthesis; coenzyme A biosynthesis; CoA from (R)-pantothenate: step 5/5.</text>
</comment>
<proteinExistence type="inferred from homology"/>
<dbReference type="EC" id="2.7.1.24" evidence="3 4"/>
<comment type="subcellular location">
    <subcellularLocation>
        <location evidence="3">Cytoplasm</location>
    </subcellularLocation>
</comment>
<comment type="similarity">
    <text evidence="3">Belongs to the CoaE family.</text>
</comment>
<comment type="catalytic activity">
    <reaction evidence="3">
        <text>3'-dephospho-CoA + ATP = ADP + CoA + H(+)</text>
        <dbReference type="Rhea" id="RHEA:18245"/>
        <dbReference type="ChEBI" id="CHEBI:15378"/>
        <dbReference type="ChEBI" id="CHEBI:30616"/>
        <dbReference type="ChEBI" id="CHEBI:57287"/>
        <dbReference type="ChEBI" id="CHEBI:57328"/>
        <dbReference type="ChEBI" id="CHEBI:456216"/>
        <dbReference type="EC" id="2.7.1.24"/>
    </reaction>
</comment>
<dbReference type="AlphaFoldDB" id="A0A0K8MHG4"/>
<dbReference type="HAMAP" id="MF_00376">
    <property type="entry name" value="Dephospho_CoA_kinase"/>
    <property type="match status" value="1"/>
</dbReference>
<dbReference type="SUPFAM" id="SSF52540">
    <property type="entry name" value="P-loop containing nucleoside triphosphate hydrolases"/>
    <property type="match status" value="1"/>
</dbReference>
<dbReference type="OrthoDB" id="9812943at2"/>